<name>A0ABC8RRB6_9AQUA</name>
<organism evidence="2 3">
    <name type="scientific">Ilex paraguariensis</name>
    <name type="common">yerba mate</name>
    <dbReference type="NCBI Taxonomy" id="185542"/>
    <lineage>
        <taxon>Eukaryota</taxon>
        <taxon>Viridiplantae</taxon>
        <taxon>Streptophyta</taxon>
        <taxon>Embryophyta</taxon>
        <taxon>Tracheophyta</taxon>
        <taxon>Spermatophyta</taxon>
        <taxon>Magnoliopsida</taxon>
        <taxon>eudicotyledons</taxon>
        <taxon>Gunneridae</taxon>
        <taxon>Pentapetalae</taxon>
        <taxon>asterids</taxon>
        <taxon>campanulids</taxon>
        <taxon>Aquifoliales</taxon>
        <taxon>Aquifoliaceae</taxon>
        <taxon>Ilex</taxon>
    </lineage>
</organism>
<evidence type="ECO:0000313" key="3">
    <source>
        <dbReference type="Proteomes" id="UP001642360"/>
    </source>
</evidence>
<reference evidence="2 3" key="1">
    <citation type="submission" date="2024-02" db="EMBL/GenBank/DDBJ databases">
        <authorList>
            <person name="Vignale AGUSTIN F."/>
            <person name="Sosa J E."/>
            <person name="Modenutti C."/>
        </authorList>
    </citation>
    <scope>NUCLEOTIDE SEQUENCE [LARGE SCALE GENOMIC DNA]</scope>
</reference>
<protein>
    <submittedName>
        <fullName evidence="2">Uncharacterized protein</fullName>
    </submittedName>
</protein>
<evidence type="ECO:0000256" key="1">
    <source>
        <dbReference type="SAM" id="MobiDB-lite"/>
    </source>
</evidence>
<keyword evidence="3" id="KW-1185">Reference proteome</keyword>
<sequence>MGGGGGGGIKAVKLQPPFTVQQGVEPAPPKRPAEVGETMAEIVQITVSDQSEGMSPLRLPSPTLLMHVDDPSIPGTLLIYPGGTESGELDEILGVGEGSLRRHQS</sequence>
<gene>
    <name evidence="2" type="ORF">ILEXP_LOCUS14540</name>
</gene>
<accession>A0ABC8RRB6</accession>
<dbReference type="Proteomes" id="UP001642360">
    <property type="component" value="Unassembled WGS sequence"/>
</dbReference>
<feature type="region of interest" description="Disordered" evidence="1">
    <location>
        <begin position="1"/>
        <end position="34"/>
    </location>
</feature>
<proteinExistence type="predicted"/>
<comment type="caution">
    <text evidence="2">The sequence shown here is derived from an EMBL/GenBank/DDBJ whole genome shotgun (WGS) entry which is preliminary data.</text>
</comment>
<evidence type="ECO:0000313" key="2">
    <source>
        <dbReference type="EMBL" id="CAK9146681.1"/>
    </source>
</evidence>
<dbReference type="EMBL" id="CAUOFW020001609">
    <property type="protein sequence ID" value="CAK9146681.1"/>
    <property type="molecule type" value="Genomic_DNA"/>
</dbReference>
<dbReference type="AlphaFoldDB" id="A0ABC8RRB6"/>